<protein>
    <submittedName>
        <fullName evidence="2">Uncharacterized protein</fullName>
    </submittedName>
</protein>
<feature type="signal peptide" evidence="1">
    <location>
        <begin position="1"/>
        <end position="21"/>
    </location>
</feature>
<organism evidence="2 3">
    <name type="scientific">Bordetella pseudohinzii</name>
    <dbReference type="NCBI Taxonomy" id="1331258"/>
    <lineage>
        <taxon>Bacteria</taxon>
        <taxon>Pseudomonadati</taxon>
        <taxon>Pseudomonadota</taxon>
        <taxon>Betaproteobacteria</taxon>
        <taxon>Burkholderiales</taxon>
        <taxon>Alcaligenaceae</taxon>
        <taxon>Bordetella</taxon>
    </lineage>
</organism>
<dbReference type="Pfam" id="PF16816">
    <property type="entry name" value="DotD"/>
    <property type="match status" value="1"/>
</dbReference>
<evidence type="ECO:0000313" key="3">
    <source>
        <dbReference type="Proteomes" id="UP000053096"/>
    </source>
</evidence>
<dbReference type="RefSeq" id="WP_053073263.1">
    <property type="nucleotide sequence ID" value="NZ_CAJGUP010000012.1"/>
</dbReference>
<dbReference type="PROSITE" id="PS51257">
    <property type="entry name" value="PROKAR_LIPOPROTEIN"/>
    <property type="match status" value="1"/>
</dbReference>
<dbReference type="AlphaFoldDB" id="A0A0M7HUD7"/>
<reference evidence="2 3" key="1">
    <citation type="submission" date="2015-09" db="EMBL/GenBank/DDBJ databases">
        <authorList>
            <person name="Jackson K.R."/>
            <person name="Lunt B.L."/>
            <person name="Fisher J.N.B."/>
            <person name="Gardner A.V."/>
            <person name="Bailey M.E."/>
            <person name="Deus L.M."/>
            <person name="Earl A.S."/>
            <person name="Gibby P.D."/>
            <person name="Hartmann K.A."/>
            <person name="Liu J.E."/>
            <person name="Manci A.M."/>
            <person name="Nielsen D.A."/>
            <person name="Solomon M.B."/>
            <person name="Breakwell D.P."/>
            <person name="Burnett S.H."/>
            <person name="Grose J.H."/>
        </authorList>
    </citation>
    <scope>NUCLEOTIDE SEQUENCE [LARGE SCALE GENOMIC DNA]</scope>
    <source>
        <strain evidence="2 3">2789STDY5608636</strain>
    </source>
</reference>
<accession>A0A0M7HUD7</accession>
<dbReference type="InterPro" id="IPR038140">
    <property type="entry name" value="DotD_sf"/>
</dbReference>
<evidence type="ECO:0000256" key="1">
    <source>
        <dbReference type="SAM" id="SignalP"/>
    </source>
</evidence>
<proteinExistence type="predicted"/>
<dbReference type="EMBL" id="CYTV01000017">
    <property type="protein sequence ID" value="CUJ13998.1"/>
    <property type="molecule type" value="Genomic_DNA"/>
</dbReference>
<evidence type="ECO:0000313" key="2">
    <source>
        <dbReference type="EMBL" id="CUJ13998.1"/>
    </source>
</evidence>
<name>A0A0M7HUD7_9BORD</name>
<keyword evidence="1" id="KW-0732">Signal</keyword>
<dbReference type="Gene3D" id="3.55.50.60">
    <property type="entry name" value="DotD protein"/>
    <property type="match status" value="1"/>
</dbReference>
<dbReference type="Proteomes" id="UP000053096">
    <property type="component" value="Unassembled WGS sequence"/>
</dbReference>
<sequence length="148" mass="16315">MRQFRLLSLVMLASVAGCAWDNPPTQSVDVDIDQQILEASRKIQAAQANLYQAGVMARQPMTYAGPDTTQLITLSWAGDALQLLAKLAHDHRLAFAFTGVRLPLPVRIDVQNATIESVLAQLRAQVGYRAQIVEQGDTLMLQYNPPRS</sequence>
<feature type="chain" id="PRO_5005813333" evidence="1">
    <location>
        <begin position="22"/>
        <end position="148"/>
    </location>
</feature>
<dbReference type="InterPro" id="IPR031817">
    <property type="entry name" value="DotD"/>
</dbReference>
<gene>
    <name evidence="2" type="ORF">ERS370011_03965</name>
</gene>